<feature type="binding site" evidence="13">
    <location>
        <position position="423"/>
    </location>
    <ligand>
        <name>Mg(2+)</name>
        <dbReference type="ChEBI" id="CHEBI:18420"/>
        <label>2</label>
    </ligand>
</feature>
<dbReference type="Pfam" id="PF01336">
    <property type="entry name" value="tRNA_anti-codon"/>
    <property type="match status" value="1"/>
</dbReference>
<evidence type="ECO:0000256" key="8">
    <source>
        <dbReference type="ARBA" id="ARBA00022840"/>
    </source>
</evidence>
<dbReference type="PROSITE" id="PS50862">
    <property type="entry name" value="AA_TRNA_LIGASE_II"/>
    <property type="match status" value="1"/>
</dbReference>
<keyword evidence="5 13" id="KW-0436">Ligase</keyword>
<dbReference type="EC" id="6.1.1.6" evidence="13"/>
<keyword evidence="11 13" id="KW-0030">Aminoacyl-tRNA synthetase</keyword>
<dbReference type="Gene3D" id="3.30.930.10">
    <property type="entry name" value="Bira Bifunctional Protein, Domain 2"/>
    <property type="match status" value="1"/>
</dbReference>
<dbReference type="NCBIfam" id="TIGR00499">
    <property type="entry name" value="lysS_bact"/>
    <property type="match status" value="1"/>
</dbReference>
<evidence type="ECO:0000256" key="13">
    <source>
        <dbReference type="HAMAP-Rule" id="MF_00252"/>
    </source>
</evidence>
<comment type="cofactor">
    <cofactor evidence="13 14">
        <name>Mg(2+)</name>
        <dbReference type="ChEBI" id="CHEBI:18420"/>
    </cofactor>
    <text evidence="13 14">Binds 3 Mg(2+) ions per subunit.</text>
</comment>
<evidence type="ECO:0000256" key="9">
    <source>
        <dbReference type="ARBA" id="ARBA00022842"/>
    </source>
</evidence>
<dbReference type="PANTHER" id="PTHR42918">
    <property type="entry name" value="LYSYL-TRNA SYNTHETASE"/>
    <property type="match status" value="1"/>
</dbReference>
<keyword evidence="7 13" id="KW-0547">Nucleotide-binding</keyword>
<dbReference type="InterPro" id="IPR044136">
    <property type="entry name" value="Lys-tRNA-ligase_II_N"/>
</dbReference>
<comment type="similarity">
    <text evidence="2 13">Belongs to the class-II aminoacyl-tRNA synthetase family.</text>
</comment>
<dbReference type="InterPro" id="IPR006195">
    <property type="entry name" value="aa-tRNA-synth_II"/>
</dbReference>
<name>A0A4R1GF73_9BACT</name>
<gene>
    <name evidence="13" type="primary">lysS</name>
    <name evidence="16" type="ORF">CLV27_0742</name>
</gene>
<dbReference type="HAMAP" id="MF_00252">
    <property type="entry name" value="Lys_tRNA_synth_class2"/>
    <property type="match status" value="1"/>
</dbReference>
<dbReference type="InterPro" id="IPR012340">
    <property type="entry name" value="NA-bd_OB-fold"/>
</dbReference>
<dbReference type="OrthoDB" id="9802326at2"/>
<evidence type="ECO:0000313" key="17">
    <source>
        <dbReference type="Proteomes" id="UP000295777"/>
    </source>
</evidence>
<organism evidence="16 17">
    <name type="scientific">Phorcysia thermohydrogeniphila</name>
    <dbReference type="NCBI Taxonomy" id="936138"/>
    <lineage>
        <taxon>Bacteria</taxon>
        <taxon>Pseudomonadati</taxon>
        <taxon>Aquificota</taxon>
        <taxon>Aquificia</taxon>
        <taxon>Desulfurobacteriales</taxon>
        <taxon>Desulfurobacteriaceae</taxon>
        <taxon>Phorcysia</taxon>
    </lineage>
</organism>
<dbReference type="SUPFAM" id="SSF50249">
    <property type="entry name" value="Nucleic acid-binding proteins"/>
    <property type="match status" value="1"/>
</dbReference>
<dbReference type="InterPro" id="IPR004364">
    <property type="entry name" value="Aa-tRNA-synt_II"/>
</dbReference>
<comment type="subcellular location">
    <subcellularLocation>
        <location evidence="1 13">Cytoplasm</location>
    </subcellularLocation>
</comment>
<dbReference type="InterPro" id="IPR018149">
    <property type="entry name" value="Lys-tRNA-synth_II_C"/>
</dbReference>
<dbReference type="Proteomes" id="UP000295777">
    <property type="component" value="Unassembled WGS sequence"/>
</dbReference>
<dbReference type="GO" id="GO:0005524">
    <property type="term" value="F:ATP binding"/>
    <property type="evidence" value="ECO:0007669"/>
    <property type="project" value="UniProtKB-UniRule"/>
</dbReference>
<reference evidence="16 17" key="1">
    <citation type="submission" date="2019-03" db="EMBL/GenBank/DDBJ databases">
        <title>Genomic Encyclopedia of Archaeal and Bacterial Type Strains, Phase II (KMG-II): from individual species to whole genera.</title>
        <authorList>
            <person name="Goeker M."/>
        </authorList>
    </citation>
    <scope>NUCLEOTIDE SEQUENCE [LARGE SCALE GENOMIC DNA]</scope>
    <source>
        <strain evidence="16 17">DSM 24425</strain>
    </source>
</reference>
<protein>
    <recommendedName>
        <fullName evidence="13">Lysine--tRNA ligase</fullName>
        <ecNumber evidence="13">6.1.1.6</ecNumber>
    </recommendedName>
    <alternativeName>
        <fullName evidence="13">Lysyl-tRNA synthetase</fullName>
        <shortName evidence="13">LysRS</shortName>
    </alternativeName>
</protein>
<dbReference type="PRINTS" id="PR00982">
    <property type="entry name" value="TRNASYNTHLYS"/>
</dbReference>
<dbReference type="FunFam" id="3.30.930.10:FF:000238">
    <property type="entry name" value="Lysine--tRNA ligase"/>
    <property type="match status" value="1"/>
</dbReference>
<evidence type="ECO:0000256" key="2">
    <source>
        <dbReference type="ARBA" id="ARBA00008226"/>
    </source>
</evidence>
<dbReference type="CDD" id="cd04322">
    <property type="entry name" value="LysRS_N"/>
    <property type="match status" value="1"/>
</dbReference>
<evidence type="ECO:0000256" key="14">
    <source>
        <dbReference type="RuleBase" id="RU000336"/>
    </source>
</evidence>
<dbReference type="PANTHER" id="PTHR42918:SF15">
    <property type="entry name" value="LYSINE--TRNA LIGASE, CHLOROPLASTIC_MITOCHONDRIAL"/>
    <property type="match status" value="1"/>
</dbReference>
<dbReference type="FunFam" id="2.40.50.140:FF:000024">
    <property type="entry name" value="Lysine--tRNA ligase"/>
    <property type="match status" value="1"/>
</dbReference>
<sequence length="520" mass="60718">MAEERSLEQKIVEQRKEKAQKLKELGYEPYAYNYNVTASAGELIKKFGRHKDKEERENEQLPEEEVSLAGRIMSMRVMGKAAFFHIQDGTDRIQCYIRRDTVGADFYNQVFKKLIDIGDIVGVKGKLFRTGTGELTIEVTELTPLTKSLRPLPEKWHGLKDVEKRYRQRYLDLIVNPEVREIFRTRAKIIKKIREFLDKRGFIEVETPILQPIASGAAAKPFITHYNALDTDVYLRIAPELYLKRLIVGGFERVYELGKNFRNEGISTRHNPEFTMVEWYMAYVDYYDLMEMTEELFEELLDEIFGKGVREIEYQGVKLSFKRPFRRISFLGELSKKTGLTEDELLHDEEKVLAKAKEVGIEKAEELSHFKRVQELFETLVEPELIQPTFVIDFPKAISPLAKEKRDNPELVERFELIIFGREIANAYTELNNPEEQEKRFRQQLEERAKGDEEAMEYDEDFVTALEYGMPPTAGEGIGIDRLVMLFTNKDSIREVLLFPQLRPEKKSEEGKEEETCESK</sequence>
<evidence type="ECO:0000256" key="11">
    <source>
        <dbReference type="ARBA" id="ARBA00023146"/>
    </source>
</evidence>
<feature type="domain" description="Aminoacyl-transfer RNA synthetases class-II family profile" evidence="15">
    <location>
        <begin position="183"/>
        <end position="504"/>
    </location>
</feature>
<comment type="caution">
    <text evidence="16">The sequence shown here is derived from an EMBL/GenBank/DDBJ whole genome shotgun (WGS) entry which is preliminary data.</text>
</comment>
<keyword evidence="6 13" id="KW-0479">Metal-binding</keyword>
<keyword evidence="10 13" id="KW-0648">Protein biosynthesis</keyword>
<accession>A0A4R1GF73</accession>
<evidence type="ECO:0000256" key="4">
    <source>
        <dbReference type="ARBA" id="ARBA00022490"/>
    </source>
</evidence>
<dbReference type="PIRSF" id="PIRSF039101">
    <property type="entry name" value="LysRS2"/>
    <property type="match status" value="1"/>
</dbReference>
<evidence type="ECO:0000259" key="15">
    <source>
        <dbReference type="PROSITE" id="PS50862"/>
    </source>
</evidence>
<proteinExistence type="inferred from homology"/>
<dbReference type="InterPro" id="IPR004365">
    <property type="entry name" value="NA-bd_OB_tRNA"/>
</dbReference>
<evidence type="ECO:0000256" key="12">
    <source>
        <dbReference type="ARBA" id="ARBA00048573"/>
    </source>
</evidence>
<comment type="subunit">
    <text evidence="3 13">Homodimer.</text>
</comment>
<feature type="binding site" evidence="13">
    <location>
        <position position="423"/>
    </location>
    <ligand>
        <name>Mg(2+)</name>
        <dbReference type="ChEBI" id="CHEBI:18420"/>
        <label>1</label>
    </ligand>
</feature>
<dbReference type="GO" id="GO:0004824">
    <property type="term" value="F:lysine-tRNA ligase activity"/>
    <property type="evidence" value="ECO:0007669"/>
    <property type="project" value="UniProtKB-UniRule"/>
</dbReference>
<evidence type="ECO:0000256" key="3">
    <source>
        <dbReference type="ARBA" id="ARBA00011738"/>
    </source>
</evidence>
<dbReference type="Pfam" id="PF00152">
    <property type="entry name" value="tRNA-synt_2"/>
    <property type="match status" value="1"/>
</dbReference>
<keyword evidence="9 13" id="KW-0460">Magnesium</keyword>
<dbReference type="EMBL" id="SMFV01000002">
    <property type="protein sequence ID" value="TCK05315.1"/>
    <property type="molecule type" value="Genomic_DNA"/>
</dbReference>
<dbReference type="GO" id="GO:0006430">
    <property type="term" value="P:lysyl-tRNA aminoacylation"/>
    <property type="evidence" value="ECO:0007669"/>
    <property type="project" value="UniProtKB-UniRule"/>
</dbReference>
<keyword evidence="8 13" id="KW-0067">ATP-binding</keyword>
<dbReference type="SUPFAM" id="SSF55681">
    <property type="entry name" value="Class II aaRS and biotin synthetases"/>
    <property type="match status" value="1"/>
</dbReference>
<keyword evidence="4 13" id="KW-0963">Cytoplasm</keyword>
<comment type="catalytic activity">
    <reaction evidence="12 13 14">
        <text>tRNA(Lys) + L-lysine + ATP = L-lysyl-tRNA(Lys) + AMP + diphosphate</text>
        <dbReference type="Rhea" id="RHEA:20792"/>
        <dbReference type="Rhea" id="RHEA-COMP:9696"/>
        <dbReference type="Rhea" id="RHEA-COMP:9697"/>
        <dbReference type="ChEBI" id="CHEBI:30616"/>
        <dbReference type="ChEBI" id="CHEBI:32551"/>
        <dbReference type="ChEBI" id="CHEBI:33019"/>
        <dbReference type="ChEBI" id="CHEBI:78442"/>
        <dbReference type="ChEBI" id="CHEBI:78529"/>
        <dbReference type="ChEBI" id="CHEBI:456215"/>
        <dbReference type="EC" id="6.1.1.6"/>
    </reaction>
</comment>
<dbReference type="CDD" id="cd00775">
    <property type="entry name" value="LysRS_core"/>
    <property type="match status" value="1"/>
</dbReference>
<dbReference type="RefSeq" id="WP_132525931.1">
    <property type="nucleotide sequence ID" value="NZ_SMFV01000002.1"/>
</dbReference>
<dbReference type="GO" id="GO:0000049">
    <property type="term" value="F:tRNA binding"/>
    <property type="evidence" value="ECO:0007669"/>
    <property type="project" value="TreeGrafter"/>
</dbReference>
<evidence type="ECO:0000256" key="7">
    <source>
        <dbReference type="ARBA" id="ARBA00022741"/>
    </source>
</evidence>
<dbReference type="Gene3D" id="2.40.50.140">
    <property type="entry name" value="Nucleic acid-binding proteins"/>
    <property type="match status" value="1"/>
</dbReference>
<evidence type="ECO:0000313" key="16">
    <source>
        <dbReference type="EMBL" id="TCK05315.1"/>
    </source>
</evidence>
<dbReference type="GO" id="GO:0005829">
    <property type="term" value="C:cytosol"/>
    <property type="evidence" value="ECO:0007669"/>
    <property type="project" value="TreeGrafter"/>
</dbReference>
<evidence type="ECO:0000256" key="10">
    <source>
        <dbReference type="ARBA" id="ARBA00022917"/>
    </source>
</evidence>
<keyword evidence="17" id="KW-1185">Reference proteome</keyword>
<dbReference type="GO" id="GO:0000287">
    <property type="term" value="F:magnesium ion binding"/>
    <property type="evidence" value="ECO:0007669"/>
    <property type="project" value="UniProtKB-UniRule"/>
</dbReference>
<dbReference type="InterPro" id="IPR002313">
    <property type="entry name" value="Lys-tRNA-ligase_II"/>
</dbReference>
<dbReference type="AlphaFoldDB" id="A0A4R1GF73"/>
<evidence type="ECO:0000256" key="6">
    <source>
        <dbReference type="ARBA" id="ARBA00022723"/>
    </source>
</evidence>
<evidence type="ECO:0000256" key="1">
    <source>
        <dbReference type="ARBA" id="ARBA00004496"/>
    </source>
</evidence>
<dbReference type="NCBIfam" id="NF001756">
    <property type="entry name" value="PRK00484.1"/>
    <property type="match status" value="1"/>
</dbReference>
<dbReference type="InterPro" id="IPR034762">
    <property type="entry name" value="Lys-tRNA-ligase_II_bac/euk"/>
</dbReference>
<evidence type="ECO:0000256" key="5">
    <source>
        <dbReference type="ARBA" id="ARBA00022598"/>
    </source>
</evidence>
<dbReference type="InterPro" id="IPR045864">
    <property type="entry name" value="aa-tRNA-synth_II/BPL/LPL"/>
</dbReference>
<feature type="binding site" evidence="13">
    <location>
        <position position="416"/>
    </location>
    <ligand>
        <name>Mg(2+)</name>
        <dbReference type="ChEBI" id="CHEBI:18420"/>
        <label>1</label>
    </ligand>
</feature>